<comment type="subcellular location">
    <subcellularLocation>
        <location evidence="1 8">Cytoplasm</location>
    </subcellularLocation>
</comment>
<sequence length="442" mass="50100">METNQLAAQVARQLGEHRQLLVAFSGGLDSTVLLHLLAQLRQQHPEFQLRVVHVHHGLSAFADTWADHCGRQCAAWRVPLTVQRVQVDARAGGIEAAARTARYAAFNATLKADEILITAQHLDDQSETFLLALKRGSGPAGLSAMAACGRLADHVLLRPLLGCSRLRLEAYAQQHQLSWIDDDSNQNPRFDRNFLRLQVLPLLNLRWPHFTSAVARSASLCAEQEQLLDELLADQLRTLLAEGNSLVIEGLLGCSPACRFALLRRWIARHDVTLPSREQLQHLWDEVALSRVDAVPRLQLGTYQIRRFHGRLYLLPLMANLRDIRLNWSRTAPLTLPDRLGHLISGKGKVHLRSPQPAQQVSVRFSAQGSVRIVGRAHSRPIKKLWQELDVPPWLRERIPLIYYDEQLIAALGAFVCEEGRVPEKEQPWRLHWDKNHNFKEQ</sequence>
<dbReference type="InterPro" id="IPR014729">
    <property type="entry name" value="Rossmann-like_a/b/a_fold"/>
</dbReference>
<comment type="catalytic activity">
    <reaction evidence="7 8">
        <text>cytidine(34) in tRNA(Ile2) + L-lysine + ATP = lysidine(34) in tRNA(Ile2) + AMP + diphosphate + H(+)</text>
        <dbReference type="Rhea" id="RHEA:43744"/>
        <dbReference type="Rhea" id="RHEA-COMP:10625"/>
        <dbReference type="Rhea" id="RHEA-COMP:10670"/>
        <dbReference type="ChEBI" id="CHEBI:15378"/>
        <dbReference type="ChEBI" id="CHEBI:30616"/>
        <dbReference type="ChEBI" id="CHEBI:32551"/>
        <dbReference type="ChEBI" id="CHEBI:33019"/>
        <dbReference type="ChEBI" id="CHEBI:82748"/>
        <dbReference type="ChEBI" id="CHEBI:83665"/>
        <dbReference type="ChEBI" id="CHEBI:456215"/>
        <dbReference type="EC" id="6.3.4.19"/>
    </reaction>
</comment>
<accession>A0A068RDA8</accession>
<evidence type="ECO:0000256" key="6">
    <source>
        <dbReference type="ARBA" id="ARBA00022840"/>
    </source>
</evidence>
<reference evidence="10" key="2">
    <citation type="journal article" date="2014" name="Genome Biol. Evol.">
        <title>Settling down: the genome of Serratia symbiotica from the aphid Cinara tujafilina zooms in on the process of accommodation to a cooperative intracellular life.</title>
        <authorList>
            <person name="Manzano-Marin A."/>
            <person name="Latorre A."/>
        </authorList>
    </citation>
    <scope>NUCLEOTIDE SEQUENCE</scope>
    <source>
        <strain evidence="10">SCt-VLC</strain>
    </source>
</reference>
<evidence type="ECO:0000256" key="2">
    <source>
        <dbReference type="ARBA" id="ARBA00022490"/>
    </source>
</evidence>
<dbReference type="InterPro" id="IPR011063">
    <property type="entry name" value="TilS/TtcA_N"/>
</dbReference>
<comment type="function">
    <text evidence="8">Ligates lysine onto the cytidine present at position 34 of the AUA codon-specific tRNA(Ile) that contains the anticodon CAU, in an ATP-dependent manner. Cytidine is converted to lysidine, thus changing the amino acid specificity of the tRNA from methionine to isoleucine.</text>
</comment>
<organism evidence="10">
    <name type="scientific">Serratia symbiotica SCt-VLC</name>
    <dbReference type="NCBI Taxonomy" id="1347341"/>
    <lineage>
        <taxon>Bacteria</taxon>
        <taxon>Pseudomonadati</taxon>
        <taxon>Pseudomonadota</taxon>
        <taxon>Gammaproteobacteria</taxon>
        <taxon>Enterobacterales</taxon>
        <taxon>Yersiniaceae</taxon>
        <taxon>Serratia</taxon>
        <taxon>Serratia symbiotica</taxon>
    </lineage>
</organism>
<keyword evidence="5 8" id="KW-0547">Nucleotide-binding</keyword>
<dbReference type="SUPFAM" id="SSF56037">
    <property type="entry name" value="PheT/TilS domain"/>
    <property type="match status" value="1"/>
</dbReference>
<dbReference type="InterPro" id="IPR012795">
    <property type="entry name" value="tRNA_Ile_lys_synt_N"/>
</dbReference>
<dbReference type="PANTHER" id="PTHR43033">
    <property type="entry name" value="TRNA(ILE)-LYSIDINE SYNTHASE-RELATED"/>
    <property type="match status" value="1"/>
</dbReference>
<dbReference type="Gene3D" id="1.20.59.20">
    <property type="match status" value="1"/>
</dbReference>
<dbReference type="NCBIfam" id="NF007942">
    <property type="entry name" value="PRK10660.1"/>
    <property type="match status" value="1"/>
</dbReference>
<keyword evidence="2 8" id="KW-0963">Cytoplasm</keyword>
<keyword evidence="4 8" id="KW-0819">tRNA processing</keyword>
<feature type="binding site" evidence="8">
    <location>
        <begin position="25"/>
        <end position="30"/>
    </location>
    <ligand>
        <name>ATP</name>
        <dbReference type="ChEBI" id="CHEBI:30616"/>
    </ligand>
</feature>
<dbReference type="SMART" id="SM00977">
    <property type="entry name" value="TilS_C"/>
    <property type="match status" value="1"/>
</dbReference>
<comment type="similarity">
    <text evidence="8">Belongs to the tRNA(Ile)-lysidine synthase family.</text>
</comment>
<dbReference type="Pfam" id="PF09179">
    <property type="entry name" value="TilS"/>
    <property type="match status" value="1"/>
</dbReference>
<keyword evidence="3 8" id="KW-0436">Ligase</keyword>
<dbReference type="EMBL" id="FR904239">
    <property type="protein sequence ID" value="CDG48898.1"/>
    <property type="molecule type" value="Genomic_DNA"/>
</dbReference>
<dbReference type="Gene3D" id="3.40.50.620">
    <property type="entry name" value="HUPs"/>
    <property type="match status" value="1"/>
</dbReference>
<reference evidence="10" key="1">
    <citation type="submission" date="2013-06" db="EMBL/GenBank/DDBJ databases">
        <authorList>
            <person name="Mazano-Marin A."/>
        </authorList>
    </citation>
    <scope>NUCLEOTIDE SEQUENCE</scope>
    <source>
        <strain evidence="10">SCt-VLC</strain>
    </source>
</reference>
<dbReference type="GO" id="GO:0032267">
    <property type="term" value="F:tRNA(Ile)-lysidine synthase activity"/>
    <property type="evidence" value="ECO:0007669"/>
    <property type="project" value="UniProtKB-EC"/>
</dbReference>
<dbReference type="RefSeq" id="WP_061770933.1">
    <property type="nucleotide sequence ID" value="NZ_FR904239.1"/>
</dbReference>
<dbReference type="GO" id="GO:0006400">
    <property type="term" value="P:tRNA modification"/>
    <property type="evidence" value="ECO:0007669"/>
    <property type="project" value="UniProtKB-UniRule"/>
</dbReference>
<proteinExistence type="inferred from homology"/>
<dbReference type="InterPro" id="IPR012796">
    <property type="entry name" value="Lysidine-tRNA-synth_C"/>
</dbReference>
<evidence type="ECO:0000256" key="7">
    <source>
        <dbReference type="ARBA" id="ARBA00048539"/>
    </source>
</evidence>
<evidence type="ECO:0000313" key="10">
    <source>
        <dbReference type="EMBL" id="CDG48898.1"/>
    </source>
</evidence>
<dbReference type="Pfam" id="PF11734">
    <property type="entry name" value="TilS_C"/>
    <property type="match status" value="1"/>
</dbReference>
<evidence type="ECO:0000259" key="9">
    <source>
        <dbReference type="SMART" id="SM00977"/>
    </source>
</evidence>
<dbReference type="CDD" id="cd01992">
    <property type="entry name" value="TilS_N"/>
    <property type="match status" value="1"/>
</dbReference>
<gene>
    <name evidence="8 10" type="primary">tilS</name>
    <name evidence="10" type="ORF">SCTVLC_2254</name>
</gene>
<evidence type="ECO:0000256" key="1">
    <source>
        <dbReference type="ARBA" id="ARBA00004496"/>
    </source>
</evidence>
<name>A0A068RDA8_9GAMM</name>
<dbReference type="HAMAP" id="MF_01161">
    <property type="entry name" value="tRNA_Ile_lys_synt"/>
    <property type="match status" value="1"/>
</dbReference>
<comment type="domain">
    <text evidence="8">The N-terminal region contains the highly conserved SGGXDS motif, predicted to be a P-loop motif involved in ATP binding.</text>
</comment>
<feature type="domain" description="Lysidine-tRNA(Ile) synthetase C-terminal" evidence="9">
    <location>
        <begin position="361"/>
        <end position="433"/>
    </location>
</feature>
<evidence type="ECO:0000256" key="4">
    <source>
        <dbReference type="ARBA" id="ARBA00022694"/>
    </source>
</evidence>
<keyword evidence="6 8" id="KW-0067">ATP-binding</keyword>
<dbReference type="Pfam" id="PF01171">
    <property type="entry name" value="ATP_bind_3"/>
    <property type="match status" value="1"/>
</dbReference>
<dbReference type="EC" id="6.3.4.19" evidence="8"/>
<dbReference type="SUPFAM" id="SSF82829">
    <property type="entry name" value="MesJ substrate recognition domain-like"/>
    <property type="match status" value="1"/>
</dbReference>
<dbReference type="SUPFAM" id="SSF52402">
    <property type="entry name" value="Adenine nucleotide alpha hydrolases-like"/>
    <property type="match status" value="1"/>
</dbReference>
<dbReference type="NCBIfam" id="TIGR02432">
    <property type="entry name" value="lysidine_TilS_N"/>
    <property type="match status" value="1"/>
</dbReference>
<dbReference type="GO" id="GO:0005737">
    <property type="term" value="C:cytoplasm"/>
    <property type="evidence" value="ECO:0007669"/>
    <property type="project" value="UniProtKB-SubCell"/>
</dbReference>
<evidence type="ECO:0000256" key="8">
    <source>
        <dbReference type="HAMAP-Rule" id="MF_01161"/>
    </source>
</evidence>
<dbReference type="NCBIfam" id="TIGR02433">
    <property type="entry name" value="lysidine_TilS_C"/>
    <property type="match status" value="1"/>
</dbReference>
<dbReference type="InterPro" id="IPR012094">
    <property type="entry name" value="tRNA_Ile_lys_synt"/>
</dbReference>
<dbReference type="AlphaFoldDB" id="A0A068RDA8"/>
<evidence type="ECO:0000256" key="3">
    <source>
        <dbReference type="ARBA" id="ARBA00022598"/>
    </source>
</evidence>
<evidence type="ECO:0000256" key="5">
    <source>
        <dbReference type="ARBA" id="ARBA00022741"/>
    </source>
</evidence>
<protein>
    <recommendedName>
        <fullName evidence="8">tRNA(Ile)-lysidine synthase</fullName>
        <ecNumber evidence="8">6.3.4.19</ecNumber>
    </recommendedName>
    <alternativeName>
        <fullName evidence="8">tRNA(Ile)-2-lysyl-cytidine synthase</fullName>
    </alternativeName>
    <alternativeName>
        <fullName evidence="8">tRNA(Ile)-lysidine synthetase</fullName>
    </alternativeName>
</protein>
<dbReference type="PANTHER" id="PTHR43033:SF1">
    <property type="entry name" value="TRNA(ILE)-LYSIDINE SYNTHASE-RELATED"/>
    <property type="match status" value="1"/>
</dbReference>
<dbReference type="OrthoDB" id="9807403at2"/>
<dbReference type="InterPro" id="IPR015262">
    <property type="entry name" value="tRNA_Ile_lys_synt_subst-bd"/>
</dbReference>
<dbReference type="GO" id="GO:0005524">
    <property type="term" value="F:ATP binding"/>
    <property type="evidence" value="ECO:0007669"/>
    <property type="project" value="UniProtKB-UniRule"/>
</dbReference>